<dbReference type="Gene3D" id="3.40.50.150">
    <property type="entry name" value="Vaccinia Virus protein VP39"/>
    <property type="match status" value="1"/>
</dbReference>
<evidence type="ECO:0000313" key="2">
    <source>
        <dbReference type="EMBL" id="RMA42563.1"/>
    </source>
</evidence>
<keyword evidence="2" id="KW-0808">Transferase</keyword>
<sequence>MGSLTDQVVAGYEAAADVLIPRYDGLNPTDILHPVLDLIPQHPVAALDIGAGPGTTAVWLAEQGHSVTATEPCAAFRAALSKRAPWLTALPDRLPHLAGVRSQFDLILVSGVWHHIVLSDRPAAWRRLSALLHQTGLALLSLRHGPGPTERPAVPCDTETEIALAEAAGLSVTRRVDTGSVQTGNASVGVTWTWLSLQKAAAP</sequence>
<dbReference type="EMBL" id="RCNT01000003">
    <property type="protein sequence ID" value="RMA42563.1"/>
    <property type="molecule type" value="Genomic_DNA"/>
</dbReference>
<dbReference type="InterPro" id="IPR029063">
    <property type="entry name" value="SAM-dependent_MTases_sf"/>
</dbReference>
<dbReference type="GO" id="GO:0032259">
    <property type="term" value="P:methylation"/>
    <property type="evidence" value="ECO:0007669"/>
    <property type="project" value="UniProtKB-KW"/>
</dbReference>
<dbReference type="RefSeq" id="WP_121897348.1">
    <property type="nucleotide sequence ID" value="NZ_RCNT01000003.1"/>
</dbReference>
<dbReference type="GO" id="GO:0008168">
    <property type="term" value="F:methyltransferase activity"/>
    <property type="evidence" value="ECO:0007669"/>
    <property type="project" value="UniProtKB-KW"/>
</dbReference>
<comment type="caution">
    <text evidence="2">The sequence shown here is derived from an EMBL/GenBank/DDBJ whole genome shotgun (WGS) entry which is preliminary data.</text>
</comment>
<keyword evidence="2" id="KW-0489">Methyltransferase</keyword>
<name>A0A3L9Y8B8_9RHOB</name>
<dbReference type="SUPFAM" id="SSF53335">
    <property type="entry name" value="S-adenosyl-L-methionine-dependent methyltransferases"/>
    <property type="match status" value="1"/>
</dbReference>
<feature type="domain" description="Methyltransferase type 12" evidence="1">
    <location>
        <begin position="47"/>
        <end position="137"/>
    </location>
</feature>
<keyword evidence="3" id="KW-1185">Reference proteome</keyword>
<protein>
    <submittedName>
        <fullName evidence="2">Class I SAM-dependent methyltransferase</fullName>
    </submittedName>
</protein>
<dbReference type="AlphaFoldDB" id="A0A3L9Y8B8"/>
<evidence type="ECO:0000259" key="1">
    <source>
        <dbReference type="Pfam" id="PF08242"/>
    </source>
</evidence>
<organism evidence="2 3">
    <name type="scientific">Rhodophyticola porphyridii</name>
    <dbReference type="NCBI Taxonomy" id="1852017"/>
    <lineage>
        <taxon>Bacteria</taxon>
        <taxon>Pseudomonadati</taxon>
        <taxon>Pseudomonadota</taxon>
        <taxon>Alphaproteobacteria</taxon>
        <taxon>Rhodobacterales</taxon>
        <taxon>Roseobacteraceae</taxon>
        <taxon>Rhodophyticola</taxon>
    </lineage>
</organism>
<proteinExistence type="predicted"/>
<evidence type="ECO:0000313" key="3">
    <source>
        <dbReference type="Proteomes" id="UP000281343"/>
    </source>
</evidence>
<dbReference type="InterPro" id="IPR013217">
    <property type="entry name" value="Methyltransf_12"/>
</dbReference>
<accession>A0A3L9Y8B8</accession>
<gene>
    <name evidence="2" type="ORF">D9R08_07095</name>
</gene>
<dbReference type="Proteomes" id="UP000281343">
    <property type="component" value="Unassembled WGS sequence"/>
</dbReference>
<dbReference type="Pfam" id="PF08242">
    <property type="entry name" value="Methyltransf_12"/>
    <property type="match status" value="1"/>
</dbReference>
<reference evidence="2 3" key="1">
    <citation type="submission" date="2018-10" db="EMBL/GenBank/DDBJ databases">
        <authorList>
            <person name="Jung H.S."/>
            <person name="Jeon C.O."/>
        </authorList>
    </citation>
    <scope>NUCLEOTIDE SEQUENCE [LARGE SCALE GENOMIC DNA]</scope>
    <source>
        <strain evidence="2 3">MA-7-27</strain>
    </source>
</reference>
<dbReference type="CDD" id="cd02440">
    <property type="entry name" value="AdoMet_MTases"/>
    <property type="match status" value="1"/>
</dbReference>
<dbReference type="OrthoDB" id="7348755at2"/>